<keyword evidence="2" id="KW-1185">Reference proteome</keyword>
<gene>
    <name evidence="1" type="ORF">DDQ68_02720</name>
</gene>
<accession>A0A2Z3GHX5</accession>
<protein>
    <submittedName>
        <fullName evidence="1">Uncharacterized protein</fullName>
    </submittedName>
</protein>
<dbReference type="Proteomes" id="UP000245999">
    <property type="component" value="Chromosome"/>
</dbReference>
<dbReference type="KEGG" id="hnv:DDQ68_02720"/>
<proteinExistence type="predicted"/>
<reference evidence="2" key="1">
    <citation type="submission" date="2018-04" db="EMBL/GenBank/DDBJ databases">
        <title>Complete genome of Antarctic heterotrophic bacterium Hymenobacter nivis.</title>
        <authorList>
            <person name="Terashima M."/>
        </authorList>
    </citation>
    <scope>NUCLEOTIDE SEQUENCE [LARGE SCALE GENOMIC DNA]</scope>
    <source>
        <strain evidence="2">NBRC 111535</strain>
    </source>
</reference>
<sequence length="63" mass="7587">MSYFINAQLPYLGVALRQIHYFFRYRIKKSLHDFNTPVYQCRYLREGLLFAHFENLFGLLPGV</sequence>
<organism evidence="1 2">
    <name type="scientific">Hymenobacter nivis</name>
    <dbReference type="NCBI Taxonomy" id="1850093"/>
    <lineage>
        <taxon>Bacteria</taxon>
        <taxon>Pseudomonadati</taxon>
        <taxon>Bacteroidota</taxon>
        <taxon>Cytophagia</taxon>
        <taxon>Cytophagales</taxon>
        <taxon>Hymenobacteraceae</taxon>
        <taxon>Hymenobacter</taxon>
    </lineage>
</organism>
<evidence type="ECO:0000313" key="2">
    <source>
        <dbReference type="Proteomes" id="UP000245999"/>
    </source>
</evidence>
<name>A0A2Z3GHX5_9BACT</name>
<dbReference type="EMBL" id="CP029145">
    <property type="protein sequence ID" value="AWM31791.1"/>
    <property type="molecule type" value="Genomic_DNA"/>
</dbReference>
<evidence type="ECO:0000313" key="1">
    <source>
        <dbReference type="EMBL" id="AWM31791.1"/>
    </source>
</evidence>
<dbReference type="AlphaFoldDB" id="A0A2Z3GHX5"/>